<organism evidence="1 2">
    <name type="scientific">Coemansia helicoidea</name>
    <dbReference type="NCBI Taxonomy" id="1286919"/>
    <lineage>
        <taxon>Eukaryota</taxon>
        <taxon>Fungi</taxon>
        <taxon>Fungi incertae sedis</taxon>
        <taxon>Zoopagomycota</taxon>
        <taxon>Kickxellomycotina</taxon>
        <taxon>Kickxellomycetes</taxon>
        <taxon>Kickxellales</taxon>
        <taxon>Kickxellaceae</taxon>
        <taxon>Coemansia</taxon>
    </lineage>
</organism>
<comment type="caution">
    <text evidence="1">The sequence shown here is derived from an EMBL/GenBank/DDBJ whole genome shotgun (WGS) entry which is preliminary data.</text>
</comment>
<sequence length="107" mass="12018">PRAGPFAILLEEEVQLTCEICDREMESLDLYYDHMLFDTDHKANAKRILAERTHKPNPSSTGDSPLASPPEPSQSAPTHPLAALERHTRYAVSPFQPTSYPNHYSSK</sequence>
<accession>A0ACC1KUP9</accession>
<gene>
    <name evidence="1" type="ORF">H4R21_005023</name>
</gene>
<dbReference type="EMBL" id="JANBUN010002099">
    <property type="protein sequence ID" value="KAJ2795658.1"/>
    <property type="molecule type" value="Genomic_DNA"/>
</dbReference>
<dbReference type="Proteomes" id="UP001140087">
    <property type="component" value="Unassembled WGS sequence"/>
</dbReference>
<feature type="non-terminal residue" evidence="1">
    <location>
        <position position="1"/>
    </location>
</feature>
<protein>
    <submittedName>
        <fullName evidence="1">Uncharacterized protein</fullName>
    </submittedName>
</protein>
<name>A0ACC1KUP9_9FUNG</name>
<proteinExistence type="predicted"/>
<evidence type="ECO:0000313" key="1">
    <source>
        <dbReference type="EMBL" id="KAJ2795658.1"/>
    </source>
</evidence>
<evidence type="ECO:0000313" key="2">
    <source>
        <dbReference type="Proteomes" id="UP001140087"/>
    </source>
</evidence>
<feature type="non-terminal residue" evidence="1">
    <location>
        <position position="107"/>
    </location>
</feature>
<reference evidence="1" key="1">
    <citation type="submission" date="2022-07" db="EMBL/GenBank/DDBJ databases">
        <title>Phylogenomic reconstructions and comparative analyses of Kickxellomycotina fungi.</title>
        <authorList>
            <person name="Reynolds N.K."/>
            <person name="Stajich J.E."/>
            <person name="Barry K."/>
            <person name="Grigoriev I.V."/>
            <person name="Crous P."/>
            <person name="Smith M.E."/>
        </authorList>
    </citation>
    <scope>NUCLEOTIDE SEQUENCE</scope>
    <source>
        <strain evidence="1">BCRC 34780</strain>
    </source>
</reference>
<keyword evidence="2" id="KW-1185">Reference proteome</keyword>